<keyword evidence="4" id="KW-1185">Reference proteome</keyword>
<dbReference type="AlphaFoldDB" id="A0A8J6HIS7"/>
<dbReference type="InterPro" id="IPR005312">
    <property type="entry name" value="DUF1759"/>
</dbReference>
<dbReference type="SUPFAM" id="SSF53098">
    <property type="entry name" value="Ribonuclease H-like"/>
    <property type="match status" value="1"/>
</dbReference>
<dbReference type="Proteomes" id="UP000719412">
    <property type="component" value="Unassembled WGS sequence"/>
</dbReference>
<reference evidence="3" key="2">
    <citation type="submission" date="2021-08" db="EMBL/GenBank/DDBJ databases">
        <authorList>
            <person name="Eriksson T."/>
        </authorList>
    </citation>
    <scope>NUCLEOTIDE SEQUENCE</scope>
    <source>
        <strain evidence="3">Stoneville</strain>
        <tissue evidence="3">Whole head</tissue>
    </source>
</reference>
<accession>A0A8J6HIS7</accession>
<gene>
    <name evidence="3" type="ORF">GEV33_007663</name>
</gene>
<dbReference type="Pfam" id="PF18701">
    <property type="entry name" value="DUF5641"/>
    <property type="match status" value="1"/>
</dbReference>
<dbReference type="Gene3D" id="3.30.420.10">
    <property type="entry name" value="Ribonuclease H-like superfamily/Ribonuclease H"/>
    <property type="match status" value="1"/>
</dbReference>
<name>A0A8J6HIS7_TENMO</name>
<dbReference type="Pfam" id="PF03564">
    <property type="entry name" value="DUF1759"/>
    <property type="match status" value="1"/>
</dbReference>
<proteinExistence type="predicted"/>
<dbReference type="GO" id="GO:0003676">
    <property type="term" value="F:nucleic acid binding"/>
    <property type="evidence" value="ECO:0007669"/>
    <property type="project" value="InterPro"/>
</dbReference>
<sequence>MSHPRTNKALRCEHWSFEPDYQNPNQNQGTSHNEVNQQKEAALPAGERRALIFIFYHYINVNYHIIMVGGQSNSDKLKRKREEIKQRLARTFKFVEDFTSDQNINSIKTRENAVRDALDEFNKVQDQIEDNVSIAELEAQTNERIEFENIYFETMTAIATAIESYDKTKVAATNNNQNSTAIQSHQNSKINLPVIQIPEFSGHFEKWLSFRDVFQSLIHNNNNLNSIEKMHYLKSSLSGDALHTIENLAISGANYDEAWSLLEKRYGNERLIVQAHIRKILNSPAINKCTAASLRQLSDDVRSNLAALKALNRPVQHWDDILVTIIPDKLDFHSNREWQGKLDLTADTFLDALKRFVSRRGTVKSIISDNATNFIKANKDLIDLHQFFQNSEISRKLVTTLSNENIQWKFIPPRTPNFGGLWEAGVKSVKYHIKRVVGETVLTYDELYTLLTRIEACLNSRPLVPMSNDPNDLTAITPGHFLIGEALTAPLEPDLTELKINQLSRHQLLERLRQHFWKRWRTEYLSYLQGRTKWQSPSPSLQPGDLVLLVEDNVPPLCWPLGRIQQVHPGSDGNVRVVTVKTNRGTYKRGRRDVTASRPSQKTPLPKGELGRLRIW</sequence>
<dbReference type="PANTHER" id="PTHR47331">
    <property type="entry name" value="PHD-TYPE DOMAIN-CONTAINING PROTEIN"/>
    <property type="match status" value="1"/>
</dbReference>
<dbReference type="InterPro" id="IPR040676">
    <property type="entry name" value="DUF5641"/>
</dbReference>
<protein>
    <recommendedName>
        <fullName evidence="2">DUF5641 domain-containing protein</fullName>
    </recommendedName>
</protein>
<feature type="region of interest" description="Disordered" evidence="1">
    <location>
        <begin position="587"/>
        <end position="607"/>
    </location>
</feature>
<feature type="domain" description="DUF5641" evidence="2">
    <location>
        <begin position="504"/>
        <end position="590"/>
    </location>
</feature>
<comment type="caution">
    <text evidence="3">The sequence shown here is derived from an EMBL/GenBank/DDBJ whole genome shotgun (WGS) entry which is preliminary data.</text>
</comment>
<feature type="region of interest" description="Disordered" evidence="1">
    <location>
        <begin position="1"/>
        <end position="41"/>
    </location>
</feature>
<organism evidence="3 4">
    <name type="scientific">Tenebrio molitor</name>
    <name type="common">Yellow mealworm beetle</name>
    <dbReference type="NCBI Taxonomy" id="7067"/>
    <lineage>
        <taxon>Eukaryota</taxon>
        <taxon>Metazoa</taxon>
        <taxon>Ecdysozoa</taxon>
        <taxon>Arthropoda</taxon>
        <taxon>Hexapoda</taxon>
        <taxon>Insecta</taxon>
        <taxon>Pterygota</taxon>
        <taxon>Neoptera</taxon>
        <taxon>Endopterygota</taxon>
        <taxon>Coleoptera</taxon>
        <taxon>Polyphaga</taxon>
        <taxon>Cucujiformia</taxon>
        <taxon>Tenebrionidae</taxon>
        <taxon>Tenebrio</taxon>
    </lineage>
</organism>
<evidence type="ECO:0000256" key="1">
    <source>
        <dbReference type="SAM" id="MobiDB-lite"/>
    </source>
</evidence>
<reference evidence="3" key="1">
    <citation type="journal article" date="2020" name="J Insects Food Feed">
        <title>The yellow mealworm (Tenebrio molitor) genome: a resource for the emerging insects as food and feed industry.</title>
        <authorList>
            <person name="Eriksson T."/>
            <person name="Andere A."/>
            <person name="Kelstrup H."/>
            <person name="Emery V."/>
            <person name="Picard C."/>
        </authorList>
    </citation>
    <scope>NUCLEOTIDE SEQUENCE</scope>
    <source>
        <strain evidence="3">Stoneville</strain>
        <tissue evidence="3">Whole head</tissue>
    </source>
</reference>
<evidence type="ECO:0000259" key="2">
    <source>
        <dbReference type="Pfam" id="PF18701"/>
    </source>
</evidence>
<dbReference type="InterPro" id="IPR012337">
    <property type="entry name" value="RNaseH-like_sf"/>
</dbReference>
<evidence type="ECO:0000313" key="3">
    <source>
        <dbReference type="EMBL" id="KAH0815128.1"/>
    </source>
</evidence>
<dbReference type="InterPro" id="IPR036397">
    <property type="entry name" value="RNaseH_sf"/>
</dbReference>
<dbReference type="EMBL" id="JABDTM020023512">
    <property type="protein sequence ID" value="KAH0815128.1"/>
    <property type="molecule type" value="Genomic_DNA"/>
</dbReference>
<feature type="compositionally biased region" description="Polar residues" evidence="1">
    <location>
        <begin position="22"/>
        <end position="39"/>
    </location>
</feature>
<evidence type="ECO:0000313" key="4">
    <source>
        <dbReference type="Proteomes" id="UP000719412"/>
    </source>
</evidence>